<organism evidence="1 2">
    <name type="scientific">Aspergillus wentii DTO 134E9</name>
    <dbReference type="NCBI Taxonomy" id="1073089"/>
    <lineage>
        <taxon>Eukaryota</taxon>
        <taxon>Fungi</taxon>
        <taxon>Dikarya</taxon>
        <taxon>Ascomycota</taxon>
        <taxon>Pezizomycotina</taxon>
        <taxon>Eurotiomycetes</taxon>
        <taxon>Eurotiomycetidae</taxon>
        <taxon>Eurotiales</taxon>
        <taxon>Aspergillaceae</taxon>
        <taxon>Aspergillus</taxon>
        <taxon>Aspergillus subgen. Cremei</taxon>
    </lineage>
</organism>
<gene>
    <name evidence="1" type="ORF">ASPWEDRAFT_149340</name>
</gene>
<dbReference type="OrthoDB" id="4719947at2759"/>
<keyword evidence="2" id="KW-1185">Reference proteome</keyword>
<proteinExistence type="predicted"/>
<accession>A0A1L9RV39</accession>
<dbReference type="VEuPathDB" id="FungiDB:ASPWEDRAFT_149340"/>
<dbReference type="AlphaFoldDB" id="A0A1L9RV39"/>
<name>A0A1L9RV39_ASPWE</name>
<protein>
    <submittedName>
        <fullName evidence="1">Uncharacterized protein</fullName>
    </submittedName>
</protein>
<dbReference type="Proteomes" id="UP000184383">
    <property type="component" value="Unassembled WGS sequence"/>
</dbReference>
<dbReference type="GeneID" id="63745419"/>
<dbReference type="EMBL" id="KV878210">
    <property type="protein sequence ID" value="OJJ38801.1"/>
    <property type="molecule type" value="Genomic_DNA"/>
</dbReference>
<reference evidence="2" key="1">
    <citation type="journal article" date="2017" name="Genome Biol.">
        <title>Comparative genomics reveals high biological diversity and specific adaptations in the industrially and medically important fungal genus Aspergillus.</title>
        <authorList>
            <person name="de Vries R.P."/>
            <person name="Riley R."/>
            <person name="Wiebenga A."/>
            <person name="Aguilar-Osorio G."/>
            <person name="Amillis S."/>
            <person name="Uchima C.A."/>
            <person name="Anderluh G."/>
            <person name="Asadollahi M."/>
            <person name="Askin M."/>
            <person name="Barry K."/>
            <person name="Battaglia E."/>
            <person name="Bayram O."/>
            <person name="Benocci T."/>
            <person name="Braus-Stromeyer S.A."/>
            <person name="Caldana C."/>
            <person name="Canovas D."/>
            <person name="Cerqueira G.C."/>
            <person name="Chen F."/>
            <person name="Chen W."/>
            <person name="Choi C."/>
            <person name="Clum A."/>
            <person name="Dos Santos R.A."/>
            <person name="Damasio A.R."/>
            <person name="Diallinas G."/>
            <person name="Emri T."/>
            <person name="Fekete E."/>
            <person name="Flipphi M."/>
            <person name="Freyberg S."/>
            <person name="Gallo A."/>
            <person name="Gournas C."/>
            <person name="Habgood R."/>
            <person name="Hainaut M."/>
            <person name="Harispe M.L."/>
            <person name="Henrissat B."/>
            <person name="Hilden K.S."/>
            <person name="Hope R."/>
            <person name="Hossain A."/>
            <person name="Karabika E."/>
            <person name="Karaffa L."/>
            <person name="Karanyi Z."/>
            <person name="Krasevec N."/>
            <person name="Kuo A."/>
            <person name="Kusch H."/>
            <person name="LaButti K."/>
            <person name="Lagendijk E.L."/>
            <person name="Lapidus A."/>
            <person name="Levasseur A."/>
            <person name="Lindquist E."/>
            <person name="Lipzen A."/>
            <person name="Logrieco A.F."/>
            <person name="MacCabe A."/>
            <person name="Maekelae M.R."/>
            <person name="Malavazi I."/>
            <person name="Melin P."/>
            <person name="Meyer V."/>
            <person name="Mielnichuk N."/>
            <person name="Miskei M."/>
            <person name="Molnar A.P."/>
            <person name="Mule G."/>
            <person name="Ngan C.Y."/>
            <person name="Orejas M."/>
            <person name="Orosz E."/>
            <person name="Ouedraogo J.P."/>
            <person name="Overkamp K.M."/>
            <person name="Park H.-S."/>
            <person name="Perrone G."/>
            <person name="Piumi F."/>
            <person name="Punt P.J."/>
            <person name="Ram A.F."/>
            <person name="Ramon A."/>
            <person name="Rauscher S."/>
            <person name="Record E."/>
            <person name="Riano-Pachon D.M."/>
            <person name="Robert V."/>
            <person name="Roehrig J."/>
            <person name="Ruller R."/>
            <person name="Salamov A."/>
            <person name="Salih N.S."/>
            <person name="Samson R.A."/>
            <person name="Sandor E."/>
            <person name="Sanguinetti M."/>
            <person name="Schuetze T."/>
            <person name="Sepcic K."/>
            <person name="Shelest E."/>
            <person name="Sherlock G."/>
            <person name="Sophianopoulou V."/>
            <person name="Squina F.M."/>
            <person name="Sun H."/>
            <person name="Susca A."/>
            <person name="Todd R.B."/>
            <person name="Tsang A."/>
            <person name="Unkles S.E."/>
            <person name="van de Wiele N."/>
            <person name="van Rossen-Uffink D."/>
            <person name="Oliveira J.V."/>
            <person name="Vesth T.C."/>
            <person name="Visser J."/>
            <person name="Yu J.-H."/>
            <person name="Zhou M."/>
            <person name="Andersen M.R."/>
            <person name="Archer D.B."/>
            <person name="Baker S.E."/>
            <person name="Benoit I."/>
            <person name="Brakhage A.A."/>
            <person name="Braus G.H."/>
            <person name="Fischer R."/>
            <person name="Frisvad J.C."/>
            <person name="Goldman G.H."/>
            <person name="Houbraken J."/>
            <person name="Oakley B."/>
            <person name="Pocsi I."/>
            <person name="Scazzocchio C."/>
            <person name="Seiboth B."/>
            <person name="vanKuyk P.A."/>
            <person name="Wortman J."/>
            <person name="Dyer P.S."/>
            <person name="Grigoriev I.V."/>
        </authorList>
    </citation>
    <scope>NUCLEOTIDE SEQUENCE [LARGE SCALE GENOMIC DNA]</scope>
    <source>
        <strain evidence="2">DTO 134E9</strain>
    </source>
</reference>
<evidence type="ECO:0000313" key="2">
    <source>
        <dbReference type="Proteomes" id="UP000184383"/>
    </source>
</evidence>
<evidence type="ECO:0000313" key="1">
    <source>
        <dbReference type="EMBL" id="OJJ38801.1"/>
    </source>
</evidence>
<sequence>MSLLLPEVKAVSLGSRLVPKSKDVDVSNDYGTPNLLFLYYVPFLPDERKADLDAIQDEFQSWNAWELGQTETQVNEHLADGKLPSDDSIASRVARNGYRAKVVTFFRENSEGSLTPKQTLEDEKDINATPESVHGIILQELLTHYVIPNDALEQFGVVLRAISGSIDIERVNQFFFTHVYYKYDADQKRFLPDVRDTSFTVSKKQDGNPKYGKDDKDNFTVAFGYHDTVYSFDRKFWREHRHEAEEAIAQGEPIRKQMSLEFYVKNG</sequence>
<dbReference type="RefSeq" id="XP_040692477.1">
    <property type="nucleotide sequence ID" value="XM_040829571.1"/>
</dbReference>